<evidence type="ECO:0000256" key="3">
    <source>
        <dbReference type="ARBA" id="ARBA00022771"/>
    </source>
</evidence>
<feature type="domain" description="C2H2-type" evidence="7">
    <location>
        <begin position="1871"/>
        <end position="1893"/>
    </location>
</feature>
<feature type="region of interest" description="Disordered" evidence="6">
    <location>
        <begin position="360"/>
        <end position="390"/>
    </location>
</feature>
<organism evidence="8 9">
    <name type="scientific">Paralvinella palmiformis</name>
    <dbReference type="NCBI Taxonomy" id="53620"/>
    <lineage>
        <taxon>Eukaryota</taxon>
        <taxon>Metazoa</taxon>
        <taxon>Spiralia</taxon>
        <taxon>Lophotrochozoa</taxon>
        <taxon>Annelida</taxon>
        <taxon>Polychaeta</taxon>
        <taxon>Sedentaria</taxon>
        <taxon>Canalipalpata</taxon>
        <taxon>Terebellida</taxon>
        <taxon>Terebelliformia</taxon>
        <taxon>Alvinellidae</taxon>
        <taxon>Paralvinella</taxon>
    </lineage>
</organism>
<comment type="caution">
    <text evidence="8">The sequence shown here is derived from an EMBL/GenBank/DDBJ whole genome shotgun (WGS) entry which is preliminary data.</text>
</comment>
<feature type="region of interest" description="Disordered" evidence="6">
    <location>
        <begin position="590"/>
        <end position="615"/>
    </location>
</feature>
<feature type="domain" description="C2H2-type" evidence="7">
    <location>
        <begin position="295"/>
        <end position="322"/>
    </location>
</feature>
<keyword evidence="3 5" id="KW-0863">Zinc-finger</keyword>
<dbReference type="GO" id="GO:0008270">
    <property type="term" value="F:zinc ion binding"/>
    <property type="evidence" value="ECO:0007669"/>
    <property type="project" value="UniProtKB-KW"/>
</dbReference>
<feature type="region of interest" description="Disordered" evidence="6">
    <location>
        <begin position="1162"/>
        <end position="1182"/>
    </location>
</feature>
<feature type="compositionally biased region" description="Basic and acidic residues" evidence="6">
    <location>
        <begin position="183"/>
        <end position="192"/>
    </location>
</feature>
<feature type="compositionally biased region" description="Basic and acidic residues" evidence="6">
    <location>
        <begin position="2076"/>
        <end position="2091"/>
    </location>
</feature>
<dbReference type="SUPFAM" id="SSF57667">
    <property type="entry name" value="beta-beta-alpha zinc fingers"/>
    <property type="match status" value="9"/>
</dbReference>
<feature type="domain" description="C2H2-type" evidence="7">
    <location>
        <begin position="782"/>
        <end position="810"/>
    </location>
</feature>
<feature type="domain" description="C2H2-type" evidence="7">
    <location>
        <begin position="407"/>
        <end position="434"/>
    </location>
</feature>
<feature type="compositionally biased region" description="Polar residues" evidence="6">
    <location>
        <begin position="1420"/>
        <end position="1444"/>
    </location>
</feature>
<dbReference type="Pfam" id="PF13909">
    <property type="entry name" value="zf-H2C2_5"/>
    <property type="match status" value="1"/>
</dbReference>
<feature type="region of interest" description="Disordered" evidence="6">
    <location>
        <begin position="481"/>
        <end position="510"/>
    </location>
</feature>
<gene>
    <name evidence="8" type="ORF">LSH36_326g04078</name>
</gene>
<evidence type="ECO:0000256" key="1">
    <source>
        <dbReference type="ARBA" id="ARBA00022723"/>
    </source>
</evidence>
<feature type="compositionally biased region" description="Acidic residues" evidence="6">
    <location>
        <begin position="716"/>
        <end position="731"/>
    </location>
</feature>
<keyword evidence="9" id="KW-1185">Reference proteome</keyword>
<feature type="domain" description="C2H2-type" evidence="7">
    <location>
        <begin position="1080"/>
        <end position="1108"/>
    </location>
</feature>
<feature type="compositionally biased region" description="Polar residues" evidence="6">
    <location>
        <begin position="1970"/>
        <end position="1984"/>
    </location>
</feature>
<feature type="compositionally biased region" description="Acidic residues" evidence="6">
    <location>
        <begin position="2018"/>
        <end position="2032"/>
    </location>
</feature>
<feature type="region of interest" description="Disordered" evidence="6">
    <location>
        <begin position="160"/>
        <end position="217"/>
    </location>
</feature>
<dbReference type="Gene3D" id="3.30.160.60">
    <property type="entry name" value="Classic Zinc Finger"/>
    <property type="match status" value="14"/>
</dbReference>
<proteinExistence type="predicted"/>
<keyword evidence="1" id="KW-0479">Metal-binding</keyword>
<dbReference type="PROSITE" id="PS00028">
    <property type="entry name" value="ZINC_FINGER_C2H2_1"/>
    <property type="match status" value="11"/>
</dbReference>
<dbReference type="PANTHER" id="PTHR24403">
    <property type="entry name" value="ZINC FINGER PROTEIN"/>
    <property type="match status" value="1"/>
</dbReference>
<evidence type="ECO:0000256" key="5">
    <source>
        <dbReference type="PROSITE-ProRule" id="PRU00042"/>
    </source>
</evidence>
<keyword evidence="4" id="KW-0862">Zinc</keyword>
<dbReference type="SMART" id="SM00355">
    <property type="entry name" value="ZnF_C2H2"/>
    <property type="match status" value="32"/>
</dbReference>
<dbReference type="GO" id="GO:0045944">
    <property type="term" value="P:positive regulation of transcription by RNA polymerase II"/>
    <property type="evidence" value="ECO:0007669"/>
    <property type="project" value="TreeGrafter"/>
</dbReference>
<sequence>MSLQVKFPFGRGHAPVHTCRTCGYMTRHRAMFERHTKRCSHEMASNSQTSSPSHPLPSPPVCRNYRCEKCGFATSKSKLYLHHRREIHGENFSIYPCDQCEYASRHKSKVIRHRSLVHKDVPSDPEFPKELDSSHNNEALQEILLQDDGSGEYKIDYESDDDFYMQPDENQNTPVKKKPRLMTSDEKNKEDNVSENGTSGTSTEGTESPSGTTFIPDPTEDAYKYILSKSDDVGSPVYVCSLCTYSNSHKWKVATHVRNVHMRKTLFKCPYCEFVTERKIEWCVHKTAHTEKVVHSCRECSYRTTMKRNFERHLAHHVMEGPFKCTLCSYSSTGEAAVQRHMAEYHPSPDKQLAIDSIHTSNGTTSKSLSPGPLVIDETSEAEPPQTDAPVKLSDKVMSPASSGHEVQCKLCSVWFKNETRLRIHMVSHSDEAPHICSICKLRYKRPADLNRHMKRKHGTKTEDLSSDIEQEQPLDLCVKKSDDESEVDPDKPLDLSCKSSSSSPSPSHVYRTSEIKCSYCSYMAKWPSDLRRHMLVHSIEKRFHCHVCNKKYKYQFDLNMHMRKSHRLQAGRTRVSSAAAFGRYMIGTSTPKDGGNSETKVRQLRRSQPKESQQIVEEHYTETGVPEILKCTYCDYIGKYPAEVQRHELLHTGSQPYLCLFCTYRTFWKGDVKRHLVKHHKNEVDRYGELPELVNLCYKPQGCHGEVDAKRDREEENEFDNGEEDDPECENPEVDIYEEMEKYAKEIDGRKLFKCPKCTLAYDVPAKLKTHMEIHEDLKRFMCSDCGERCNSRWEVERHMNAEHPGALARVIELTEDEARETLDDFIDSYHKHPKLDDNADDTSQEGENDDYVDDVEALANIQGLDDYARVMNPDSIEDDDEQTEPVYKKPHSLLDSIPGGPHTLGGSDGMDTLIATVAAGRYRRFKCSLCGKRSNWKWDVKKHIRCTHHAAQVIEMTEEEAKATFHEVLKTKSKDDVYRFEEEGEDLGARPKWRPFKCSKCGKRSNVKAELNKHMMDCAQGAEMIVLTEAEAEATFVAECGHYVDKKQEGLSSDLKARLNPEPSEQPRIGSMSKVKKYKCSICPYRSDYRSDISRHLKRKHHKAKGKILILRAEYAAATLPSYKKTWAKKKFVITPEKVQDLQEEGNTDDLDHCVRVVDPEEEEKPRTSTGSAMLGKSHAEQEEMTVYSSSRSPSKVWQCSKCDYQNNNKMVIVSHFKTHGQGHAFQCRVCPYTSDYRGSIYRHVKAIHKRKDYQNVISYCALMEVDSDSSAHHGGQSESVPAADVKPPEALDVVYVVKMFQCKLCPSKTIHKHNLVRHIKEKHPEVPDPHSKVSEVETITKKPPTSGSTPKSRMKYNREAEKMLKCDLCPFKTLKYGLLKIHSQFHKPQSGEQFKCKYCPFYVSTMRRLIQHMQLHEQSSGEGVPTNGQSSAVTNSSSSPMRSGGKARHFCEKCPYVSINKNDFIYHKQFHRPKPAAPFKCEFCPYWVSLRRLLTQHKKVHSPEYKLQYYPREMVSAQEKLSSSPAKSDKTDVSVEMDDIVEVTHLKQQIITSKITTVPITPEKLKSPRLMDRADDTIMRGYVVDSSGRIIMNRSYQKLHKCRYCPYTNVRLANLCLHEKMHGRDGGEKELYQCNYCDYQVGNKGLLSHHVKVHSIQYQPGRDDINDVEAMNENFEFIGESKDVEIKTEHCDDDDDEGKNKSDEENNNYVMKFREKEMIKTDPGTHLEVGQLPNRAEYYIKIDERRRGPVLEKATMKKWCCEQCPYATMKRSQFEKHILLHGSKQKYPCEFCDYSVPGYHLLLQHKRLHLMPNNNLLNVQSISNLQRLPEIPADVATAAQIGRHDLQVHDHWDLYENSPDFVEPKKLFRCDRCPYTNSRRDHLLSHLKFHMISSDLRCPYCDYSVSKVHLLNQHIKVHFSNPGTEMSAEPKLKADLFLKKEPNQPDFFTALELKQLSKPRADDEQPTDLSLKSSSQDVDTQTSKDKTSDGDNVNSHPSETEMDKIQKLPNGGDDPVVDDTAGVDDDDDVPMTCDSENREIDEPAQSTDANAINDDDDKMAKCNTDDVVMISDDAGHDREENQPSDDKASSICNDDVNNTEQQNTEAGKDDVDDATGPSAGEEAEKICKYCERCFTSSEKRICHEKQHLLESDVTVRA</sequence>
<protein>
    <recommendedName>
        <fullName evidence="7">C2H2-type domain-containing protein</fullName>
    </recommendedName>
</protein>
<reference evidence="8" key="1">
    <citation type="journal article" date="2023" name="Mol. Biol. Evol.">
        <title>Third-Generation Sequencing Reveals the Adaptive Role of the Epigenome in Three Deep-Sea Polychaetes.</title>
        <authorList>
            <person name="Perez M."/>
            <person name="Aroh O."/>
            <person name="Sun Y."/>
            <person name="Lan Y."/>
            <person name="Juniper S.K."/>
            <person name="Young C.R."/>
            <person name="Angers B."/>
            <person name="Qian P.Y."/>
        </authorList>
    </citation>
    <scope>NUCLEOTIDE SEQUENCE</scope>
    <source>
        <strain evidence="8">P08H-3</strain>
    </source>
</reference>
<feature type="domain" description="C2H2-type" evidence="7">
    <location>
        <begin position="1482"/>
        <end position="1509"/>
    </location>
</feature>
<feature type="domain" description="C2H2-type" evidence="7">
    <location>
        <begin position="65"/>
        <end position="88"/>
    </location>
</feature>
<feature type="compositionally biased region" description="Polar residues" evidence="6">
    <location>
        <begin position="360"/>
        <end position="369"/>
    </location>
</feature>
<dbReference type="InterPro" id="IPR050688">
    <property type="entry name" value="Zinc_finger/UBP_domain"/>
</dbReference>
<keyword evidence="2" id="KW-0677">Repeat</keyword>
<dbReference type="Pfam" id="PF00096">
    <property type="entry name" value="zf-C2H2"/>
    <property type="match status" value="1"/>
</dbReference>
<evidence type="ECO:0000259" key="7">
    <source>
        <dbReference type="PROSITE" id="PS50157"/>
    </source>
</evidence>
<feature type="domain" description="C2H2-type" evidence="7">
    <location>
        <begin position="544"/>
        <end position="572"/>
    </location>
</feature>
<dbReference type="GO" id="GO:0005634">
    <property type="term" value="C:nucleus"/>
    <property type="evidence" value="ECO:0007669"/>
    <property type="project" value="TreeGrafter"/>
</dbReference>
<feature type="domain" description="C2H2-type" evidence="7">
    <location>
        <begin position="927"/>
        <end position="955"/>
    </location>
</feature>
<feature type="domain" description="C2H2-type" evidence="7">
    <location>
        <begin position="516"/>
        <end position="543"/>
    </location>
</feature>
<feature type="region of interest" description="Disordered" evidence="6">
    <location>
        <begin position="1327"/>
        <end position="1356"/>
    </location>
</feature>
<feature type="domain" description="C2H2-type" evidence="7">
    <location>
        <begin position="998"/>
        <end position="1027"/>
    </location>
</feature>
<feature type="domain" description="C2H2-type" evidence="7">
    <location>
        <begin position="630"/>
        <end position="657"/>
    </location>
</feature>
<evidence type="ECO:0000313" key="9">
    <source>
        <dbReference type="Proteomes" id="UP001208570"/>
    </source>
</evidence>
<feature type="region of interest" description="Disordered" evidence="6">
    <location>
        <begin position="1420"/>
        <end position="1447"/>
    </location>
</feature>
<feature type="compositionally biased region" description="Basic and acidic residues" evidence="6">
    <location>
        <begin position="1327"/>
        <end position="1343"/>
    </location>
</feature>
<dbReference type="PROSITE" id="PS50157">
    <property type="entry name" value="ZINC_FINGER_C2H2_2"/>
    <property type="match status" value="14"/>
</dbReference>
<dbReference type="EMBL" id="JAODUP010000326">
    <property type="protein sequence ID" value="KAK2152521.1"/>
    <property type="molecule type" value="Genomic_DNA"/>
</dbReference>
<feature type="compositionally biased region" description="Low complexity" evidence="6">
    <location>
        <begin position="194"/>
        <end position="213"/>
    </location>
</feature>
<feature type="compositionally biased region" description="Polar residues" evidence="6">
    <location>
        <begin position="2093"/>
        <end position="2108"/>
    </location>
</feature>
<dbReference type="InterPro" id="IPR036236">
    <property type="entry name" value="Znf_C2H2_sf"/>
</dbReference>
<evidence type="ECO:0000256" key="6">
    <source>
        <dbReference type="SAM" id="MobiDB-lite"/>
    </source>
</evidence>
<feature type="domain" description="C2H2-type" evidence="7">
    <location>
        <begin position="1635"/>
        <end position="1662"/>
    </location>
</feature>
<evidence type="ECO:0000256" key="2">
    <source>
        <dbReference type="ARBA" id="ARBA00022737"/>
    </source>
</evidence>
<evidence type="ECO:0000256" key="4">
    <source>
        <dbReference type="ARBA" id="ARBA00022833"/>
    </source>
</evidence>
<feature type="compositionally biased region" description="Basic and acidic residues" evidence="6">
    <location>
        <begin position="481"/>
        <end position="494"/>
    </location>
</feature>
<feature type="region of interest" description="Disordered" evidence="6">
    <location>
        <begin position="710"/>
        <end position="731"/>
    </location>
</feature>
<evidence type="ECO:0000313" key="8">
    <source>
        <dbReference type="EMBL" id="KAK2152521.1"/>
    </source>
</evidence>
<feature type="region of interest" description="Disordered" evidence="6">
    <location>
        <begin position="1960"/>
        <end position="2126"/>
    </location>
</feature>
<dbReference type="Proteomes" id="UP001208570">
    <property type="component" value="Unassembled WGS sequence"/>
</dbReference>
<feature type="domain" description="C2H2-type" evidence="7">
    <location>
        <begin position="754"/>
        <end position="781"/>
    </location>
</feature>
<accession>A0AAD9JGE3</accession>
<dbReference type="InterPro" id="IPR013087">
    <property type="entry name" value="Znf_C2H2_type"/>
</dbReference>
<dbReference type="PANTHER" id="PTHR24403:SF67">
    <property type="entry name" value="FI01116P-RELATED"/>
    <property type="match status" value="1"/>
</dbReference>
<name>A0AAD9JGE3_9ANNE</name>